<feature type="transmembrane region" description="Helical" evidence="1">
    <location>
        <begin position="30"/>
        <end position="51"/>
    </location>
</feature>
<feature type="transmembrane region" description="Helical" evidence="1">
    <location>
        <begin position="6"/>
        <end position="23"/>
    </location>
</feature>
<dbReference type="GeneID" id="79269688"/>
<feature type="transmembrane region" description="Helical" evidence="1">
    <location>
        <begin position="87"/>
        <end position="109"/>
    </location>
</feature>
<proteinExistence type="predicted"/>
<keyword evidence="1" id="KW-0812">Transmembrane</keyword>
<keyword evidence="1" id="KW-0472">Membrane</keyword>
<reference evidence="2 3" key="1">
    <citation type="journal article" date="2019" name="Int. J. Syst. Evol. Microbiol.">
        <title>The Global Catalogue of Microorganisms (GCM) 10K type strain sequencing project: providing services to taxonomists for standard genome sequencing and annotation.</title>
        <authorList>
            <consortium name="The Broad Institute Genomics Platform"/>
            <consortium name="The Broad Institute Genome Sequencing Center for Infectious Disease"/>
            <person name="Wu L."/>
            <person name="Ma J."/>
        </authorList>
    </citation>
    <scope>NUCLEOTIDE SEQUENCE [LARGE SCALE GENOMIC DNA]</scope>
    <source>
        <strain evidence="2 3">DT55</strain>
    </source>
</reference>
<dbReference type="RefSeq" id="WP_276239103.1">
    <property type="nucleotide sequence ID" value="NZ_CP119989.1"/>
</dbReference>
<organism evidence="2 3">
    <name type="scientific">Halobaculum marinum</name>
    <dbReference type="NCBI Taxonomy" id="3031996"/>
    <lineage>
        <taxon>Archaea</taxon>
        <taxon>Methanobacteriati</taxon>
        <taxon>Methanobacteriota</taxon>
        <taxon>Stenosarchaea group</taxon>
        <taxon>Halobacteria</taxon>
        <taxon>Halobacteriales</taxon>
        <taxon>Haloferacaceae</taxon>
        <taxon>Halobaculum</taxon>
    </lineage>
</organism>
<evidence type="ECO:0000313" key="3">
    <source>
        <dbReference type="Proteomes" id="UP001596388"/>
    </source>
</evidence>
<name>A0ABD5WS36_9EURY</name>
<keyword evidence="1" id="KW-1133">Transmembrane helix</keyword>
<comment type="caution">
    <text evidence="2">The sequence shown here is derived from an EMBL/GenBank/DDBJ whole genome shotgun (WGS) entry which is preliminary data.</text>
</comment>
<gene>
    <name evidence="2" type="ORF">ACFQKD_03825</name>
</gene>
<dbReference type="Proteomes" id="UP001596388">
    <property type="component" value="Unassembled WGS sequence"/>
</dbReference>
<evidence type="ECO:0000313" key="2">
    <source>
        <dbReference type="EMBL" id="MFC7096425.1"/>
    </source>
</evidence>
<keyword evidence="2" id="KW-0378">Hydrolase</keyword>
<sequence length="175" mass="19572">MLPWTHAAFGYILLLAIVLLFGRRLSRAELIAVVVGTQFADVIDKPLAWWFNAVPSGRSLGHSLLFAIPLTAVVVAIAWYRRHPGIGFAFGFGYLTHLVGDTYAAVYYWRTEEFTFLLWPILPPYPYDDFVGFGGFVDGLEVTTSTLVLFTAAATVGVAFLVHFSRAPWWDTHRS</sequence>
<feature type="transmembrane region" description="Helical" evidence="1">
    <location>
        <begin position="63"/>
        <end position="80"/>
    </location>
</feature>
<feature type="transmembrane region" description="Helical" evidence="1">
    <location>
        <begin position="146"/>
        <end position="164"/>
    </location>
</feature>
<accession>A0ABD5WS36</accession>
<keyword evidence="3" id="KW-1185">Reference proteome</keyword>
<evidence type="ECO:0000256" key="1">
    <source>
        <dbReference type="SAM" id="Phobius"/>
    </source>
</evidence>
<dbReference type="InterPro" id="IPR007404">
    <property type="entry name" value="YdjM-like"/>
</dbReference>
<protein>
    <submittedName>
        <fullName evidence="2">Metal-dependent hydrolase</fullName>
    </submittedName>
</protein>
<dbReference type="EMBL" id="JBHTAG010000002">
    <property type="protein sequence ID" value="MFC7096425.1"/>
    <property type="molecule type" value="Genomic_DNA"/>
</dbReference>
<dbReference type="Pfam" id="PF04307">
    <property type="entry name" value="YdjM"/>
    <property type="match status" value="1"/>
</dbReference>
<dbReference type="GO" id="GO:0016787">
    <property type="term" value="F:hydrolase activity"/>
    <property type="evidence" value="ECO:0007669"/>
    <property type="project" value="UniProtKB-KW"/>
</dbReference>
<dbReference type="AlphaFoldDB" id="A0ABD5WS36"/>